<proteinExistence type="predicted"/>
<dbReference type="InterPro" id="IPR005152">
    <property type="entry name" value="Lipase_secreted"/>
</dbReference>
<sequence length="468" mass="48158">MTFTHRLFTTGLSTLSVLALSTAFATATAVASPTTTDTAPGVPPSLAATDPTIGAPADDPFYTPPASIPAAPGSLIRDQFAPHLLAGFDQEDAPARADKILYTSTAQDGSPVATSGFVMEPARPWTGEGPTPTIVFAPGTRGAGDYCAPSRAGNLFASTDMAAGSINVNYEYPFYAMASAAGYRVVVTDYIGLGTPGQHTYVNHTEEAHTVLDAARAGLAFAGAAADSPVALFGYSQGGGATAGAAELAASYAPELNFKGVFAGAPPANLQDVTDTVDGSMGGNVLGFALNGAIARNPELAGLADMYFNDEGKAFLAETDDQCTFTIDTSTPDLSEIDPTDPMASMMFDSRELTTDGRSFGEIIREDADLRGVLMGPDYRLGDRPVDVPMFILGGTNDDTIPYGQTRQLAADYCASGASVTFLTDGSPAVLPGTGLGHAVPQANHTLQALDWLGDRFTGVEAASTCGG</sequence>
<protein>
    <submittedName>
        <fullName evidence="2">Secretory lipase</fullName>
    </submittedName>
</protein>
<gene>
    <name evidence="2" type="ORF">CVAR292_00730</name>
</gene>
<keyword evidence="1" id="KW-0732">Signal</keyword>
<accession>A0A0X2NKY4</accession>
<feature type="signal peptide" evidence="1">
    <location>
        <begin position="1"/>
        <end position="27"/>
    </location>
</feature>
<dbReference type="AlphaFoldDB" id="A0A0X2NKY4"/>
<dbReference type="PANTHER" id="PTHR34853:SF1">
    <property type="entry name" value="LIPASE 5"/>
    <property type="match status" value="1"/>
</dbReference>
<dbReference type="PIRSF" id="PIRSF029171">
    <property type="entry name" value="Esterase_LipA"/>
    <property type="match status" value="1"/>
</dbReference>
<organism evidence="2 3">
    <name type="scientific">Corynebacterium variabile</name>
    <dbReference type="NCBI Taxonomy" id="1727"/>
    <lineage>
        <taxon>Bacteria</taxon>
        <taxon>Bacillati</taxon>
        <taxon>Actinomycetota</taxon>
        <taxon>Actinomycetes</taxon>
        <taxon>Mycobacteriales</taxon>
        <taxon>Corynebacteriaceae</taxon>
        <taxon>Corynebacterium</taxon>
    </lineage>
</organism>
<keyword evidence="3" id="KW-1185">Reference proteome</keyword>
<dbReference type="EMBL" id="FAUH01000004">
    <property type="protein sequence ID" value="CUU65411.1"/>
    <property type="molecule type" value="Genomic_DNA"/>
</dbReference>
<dbReference type="PANTHER" id="PTHR34853">
    <property type="match status" value="1"/>
</dbReference>
<dbReference type="InterPro" id="IPR029058">
    <property type="entry name" value="AB_hydrolase_fold"/>
</dbReference>
<dbReference type="OrthoDB" id="9798122at2"/>
<dbReference type="Gene3D" id="1.10.260.130">
    <property type="match status" value="1"/>
</dbReference>
<dbReference type="SUPFAM" id="SSF53474">
    <property type="entry name" value="alpha/beta-Hydrolases"/>
    <property type="match status" value="1"/>
</dbReference>
<dbReference type="Proteomes" id="UP000182498">
    <property type="component" value="Unassembled WGS sequence"/>
</dbReference>
<dbReference type="GO" id="GO:0016042">
    <property type="term" value="P:lipid catabolic process"/>
    <property type="evidence" value="ECO:0007669"/>
    <property type="project" value="InterPro"/>
</dbReference>
<dbReference type="GO" id="GO:0004806">
    <property type="term" value="F:triacylglycerol lipase activity"/>
    <property type="evidence" value="ECO:0007669"/>
    <property type="project" value="InterPro"/>
</dbReference>
<dbReference type="Gene3D" id="3.40.50.1820">
    <property type="entry name" value="alpha/beta hydrolase"/>
    <property type="match status" value="1"/>
</dbReference>
<reference evidence="3" key="1">
    <citation type="submission" date="2015-11" db="EMBL/GenBank/DDBJ databases">
        <authorList>
            <person name="Dugat-Bony E."/>
        </authorList>
    </citation>
    <scope>NUCLEOTIDE SEQUENCE [LARGE SCALE GENOMIC DNA]</scope>
    <source>
        <strain evidence="3">Mu292</strain>
    </source>
</reference>
<evidence type="ECO:0000313" key="3">
    <source>
        <dbReference type="Proteomes" id="UP000182498"/>
    </source>
</evidence>
<evidence type="ECO:0000256" key="1">
    <source>
        <dbReference type="SAM" id="SignalP"/>
    </source>
</evidence>
<dbReference type="Pfam" id="PF03583">
    <property type="entry name" value="LIP"/>
    <property type="match status" value="1"/>
</dbReference>
<evidence type="ECO:0000313" key="2">
    <source>
        <dbReference type="EMBL" id="CUU65411.1"/>
    </source>
</evidence>
<dbReference type="RefSeq" id="WP_073883628.1">
    <property type="nucleotide sequence ID" value="NZ_FAUH01000004.1"/>
</dbReference>
<name>A0A0X2NKY4_9CORY</name>
<feature type="chain" id="PRO_5039492460" evidence="1">
    <location>
        <begin position="28"/>
        <end position="468"/>
    </location>
</feature>